<evidence type="ECO:0000256" key="8">
    <source>
        <dbReference type="ARBA" id="ARBA00022801"/>
    </source>
</evidence>
<evidence type="ECO:0000256" key="5">
    <source>
        <dbReference type="ARBA" id="ARBA00022670"/>
    </source>
</evidence>
<keyword evidence="4" id="KW-0121">Carboxypeptidase</keyword>
<protein>
    <recommendedName>
        <fullName evidence="10">peptidoglycan glycosyltransferase</fullName>
        <ecNumber evidence="10">2.4.99.28</ecNumber>
    </recommendedName>
</protein>
<dbReference type="InterPro" id="IPR036950">
    <property type="entry name" value="PBP_transglycosylase"/>
</dbReference>
<evidence type="ECO:0000313" key="15">
    <source>
        <dbReference type="EMBL" id="ACT59990.1"/>
    </source>
</evidence>
<keyword evidence="6" id="KW-0328">Glycosyltransferase</keyword>
<dbReference type="InterPro" id="IPR001264">
    <property type="entry name" value="Glyco_trans_51"/>
</dbReference>
<gene>
    <name evidence="15" type="ordered locus">Hbal_2310</name>
</gene>
<evidence type="ECO:0000256" key="11">
    <source>
        <dbReference type="ARBA" id="ARBA00049902"/>
    </source>
</evidence>
<evidence type="ECO:0000259" key="14">
    <source>
        <dbReference type="Pfam" id="PF06832"/>
    </source>
</evidence>
<evidence type="ECO:0000313" key="16">
    <source>
        <dbReference type="Proteomes" id="UP000002745"/>
    </source>
</evidence>
<evidence type="ECO:0000256" key="7">
    <source>
        <dbReference type="ARBA" id="ARBA00022679"/>
    </source>
</evidence>
<dbReference type="Proteomes" id="UP000002745">
    <property type="component" value="Chromosome"/>
</dbReference>
<evidence type="ECO:0000259" key="12">
    <source>
        <dbReference type="Pfam" id="PF00905"/>
    </source>
</evidence>
<dbReference type="AlphaFoldDB" id="C6XMS6"/>
<dbReference type="eggNOG" id="COG4953">
    <property type="taxonomic scope" value="Bacteria"/>
</dbReference>
<dbReference type="InterPro" id="IPR023346">
    <property type="entry name" value="Lysozyme-like_dom_sf"/>
</dbReference>
<evidence type="ECO:0000256" key="1">
    <source>
        <dbReference type="ARBA" id="ARBA00004752"/>
    </source>
</evidence>
<dbReference type="GO" id="GO:0008955">
    <property type="term" value="F:peptidoglycan glycosyltransferase activity"/>
    <property type="evidence" value="ECO:0007669"/>
    <property type="project" value="UniProtKB-EC"/>
</dbReference>
<dbReference type="InterPro" id="IPR001460">
    <property type="entry name" value="PCN-bd_Tpept"/>
</dbReference>
<dbReference type="SUPFAM" id="SSF53955">
    <property type="entry name" value="Lysozyme-like"/>
    <property type="match status" value="1"/>
</dbReference>
<evidence type="ECO:0000259" key="13">
    <source>
        <dbReference type="Pfam" id="PF00912"/>
    </source>
</evidence>
<dbReference type="InterPro" id="IPR050396">
    <property type="entry name" value="Glycosyltr_51/Transpeptidase"/>
</dbReference>
<sequence>MSWFQRIKKVRLWPKAFYFALAAISLIGFLDLAFPPPLAKANQISQVVLDHRGQPLRAFPLEDGRWRLKADLDIVDPAFIDALLAYEDERFYQHIGVDFRAILRASLNLVKAGEIVSGGSTITMQTARLLEPKQRTFGAKIQQAIRALQLESRLSKREILELYLTLAPYGGNIEGLRSASWAYLGREPNSLTPDEIALLIALPQSPEARRPDLKPESAIKARARVLRRLVEKDVIAEDRALEAMQTAAPKRRDFPAFAWQATEEARRRAPHMQPDIYTFLDFQLQTRLETMARDVVEELDDRAQMSAIVVDIRTRNVLASVGSARRDRAGGWLDLTNRYRSPGSTLKPFIYAMAFDEGLAAPSTHISDLPKRFKSYQPENFDRTFRGDVTIAQALQHSLNVPAVHALEAIGPSRFAASLAFAGAAPRLPNRADSDAGLALALGGVGLTVRDLAVLYAALGGDGIAHSLNWIEGESASAVSEGQTRFLTSQASRKVLEILKSAPMPDGRMPTVLTRDAPQIAFKTGTSYGFRDAWAAGVSNGLAIVVWVGRADGAPRSGATGREVALPILFDAFDIATLTLRRSNGGLNVGEEMTGVDPFTLANFERDKQPPEILFPPDNSEIWQDKKDRGFTLSARGDGELTWYAQGQKILANRFGDSIWTPTEEGFYLLEVVDKSGLSSASTVRITQHAQ</sequence>
<dbReference type="Pfam" id="PF00905">
    <property type="entry name" value="Transpeptidase"/>
    <property type="match status" value="1"/>
</dbReference>
<feature type="domain" description="Penicillin-binding C-terminal" evidence="14">
    <location>
        <begin position="605"/>
        <end position="685"/>
    </location>
</feature>
<accession>C6XMS6</accession>
<evidence type="ECO:0000256" key="3">
    <source>
        <dbReference type="ARBA" id="ARBA00007739"/>
    </source>
</evidence>
<dbReference type="CAZy" id="GT51">
    <property type="family name" value="Glycosyltransferase Family 51"/>
</dbReference>
<comment type="similarity">
    <text evidence="3">In the N-terminal section; belongs to the glycosyltransferase 51 family.</text>
</comment>
<dbReference type="InterPro" id="IPR009647">
    <property type="entry name" value="PBP_C"/>
</dbReference>
<dbReference type="GO" id="GO:0006508">
    <property type="term" value="P:proteolysis"/>
    <property type="evidence" value="ECO:0007669"/>
    <property type="project" value="UniProtKB-KW"/>
</dbReference>
<evidence type="ECO:0000256" key="4">
    <source>
        <dbReference type="ARBA" id="ARBA00022645"/>
    </source>
</evidence>
<dbReference type="InterPro" id="IPR011815">
    <property type="entry name" value="PBP_1c"/>
</dbReference>
<dbReference type="UniPathway" id="UPA00219"/>
<dbReference type="Gene3D" id="1.10.3810.10">
    <property type="entry name" value="Biosynthetic peptidoglycan transglycosylase-like"/>
    <property type="match status" value="1"/>
</dbReference>
<keyword evidence="5" id="KW-0645">Protease</keyword>
<dbReference type="SUPFAM" id="SSF56601">
    <property type="entry name" value="beta-lactamase/transpeptidase-like"/>
    <property type="match status" value="1"/>
</dbReference>
<keyword evidence="16" id="KW-1185">Reference proteome</keyword>
<dbReference type="OrthoDB" id="9766909at2"/>
<keyword evidence="7" id="KW-0808">Transferase</keyword>
<dbReference type="PANTHER" id="PTHR32282">
    <property type="entry name" value="BINDING PROTEIN TRANSPEPTIDASE, PUTATIVE-RELATED"/>
    <property type="match status" value="1"/>
</dbReference>
<dbReference type="PANTHER" id="PTHR32282:SF15">
    <property type="entry name" value="PENICILLIN-BINDING PROTEIN 1C"/>
    <property type="match status" value="1"/>
</dbReference>
<dbReference type="KEGG" id="hba:Hbal_2310"/>
<dbReference type="Pfam" id="PF06832">
    <property type="entry name" value="BiPBP_C"/>
    <property type="match status" value="1"/>
</dbReference>
<feature type="domain" description="Penicillin-binding protein transpeptidase" evidence="12">
    <location>
        <begin position="305"/>
        <end position="531"/>
    </location>
</feature>
<dbReference type="Pfam" id="PF00912">
    <property type="entry name" value="Transgly"/>
    <property type="match status" value="1"/>
</dbReference>
<evidence type="ECO:0000256" key="10">
    <source>
        <dbReference type="ARBA" id="ARBA00044770"/>
    </source>
</evidence>
<dbReference type="EMBL" id="CP001678">
    <property type="protein sequence ID" value="ACT59990.1"/>
    <property type="molecule type" value="Genomic_DNA"/>
</dbReference>
<dbReference type="GO" id="GO:0008658">
    <property type="term" value="F:penicillin binding"/>
    <property type="evidence" value="ECO:0007669"/>
    <property type="project" value="InterPro"/>
</dbReference>
<organism evidence="15 16">
    <name type="scientific">Hirschia baltica (strain ATCC 49814 / DSM 5838 / IFAM 1418)</name>
    <dbReference type="NCBI Taxonomy" id="582402"/>
    <lineage>
        <taxon>Bacteria</taxon>
        <taxon>Pseudomonadati</taxon>
        <taxon>Pseudomonadota</taxon>
        <taxon>Alphaproteobacteria</taxon>
        <taxon>Hyphomonadales</taxon>
        <taxon>Hyphomonadaceae</taxon>
        <taxon>Hirschia</taxon>
    </lineage>
</organism>
<dbReference type="STRING" id="582402.Hbal_2310"/>
<evidence type="ECO:0000256" key="6">
    <source>
        <dbReference type="ARBA" id="ARBA00022676"/>
    </source>
</evidence>
<dbReference type="Gene3D" id="3.40.710.10">
    <property type="entry name" value="DD-peptidase/beta-lactamase superfamily"/>
    <property type="match status" value="1"/>
</dbReference>
<dbReference type="GO" id="GO:0009252">
    <property type="term" value="P:peptidoglycan biosynthetic process"/>
    <property type="evidence" value="ECO:0007669"/>
    <property type="project" value="UniProtKB-UniPathway"/>
</dbReference>
<dbReference type="GO" id="GO:0030288">
    <property type="term" value="C:outer membrane-bounded periplasmic space"/>
    <property type="evidence" value="ECO:0007669"/>
    <property type="project" value="TreeGrafter"/>
</dbReference>
<dbReference type="EC" id="2.4.99.28" evidence="10"/>
<reference evidence="16" key="1">
    <citation type="journal article" date="2011" name="J. Bacteriol.">
        <title>Genome sequences of eight morphologically diverse alphaproteobacteria.</title>
        <authorList>
            <consortium name="US DOE Joint Genome Institute"/>
            <person name="Brown P.J."/>
            <person name="Kysela D.T."/>
            <person name="Buechlein A."/>
            <person name="Hemmerich C."/>
            <person name="Brun Y.V."/>
        </authorList>
    </citation>
    <scope>NUCLEOTIDE SEQUENCE [LARGE SCALE GENOMIC DNA]</scope>
    <source>
        <strain evidence="16">ATCC 49814 / DSM 5838 / IFAM 1418</strain>
    </source>
</reference>
<feature type="domain" description="Glycosyl transferase family 51" evidence="13">
    <location>
        <begin position="56"/>
        <end position="229"/>
    </location>
</feature>
<comment type="similarity">
    <text evidence="2">In the C-terminal section; belongs to the transpeptidase family.</text>
</comment>
<keyword evidence="8" id="KW-0378">Hydrolase</keyword>
<name>C6XMS6_HIRBI</name>
<proteinExistence type="inferred from homology"/>
<keyword evidence="9" id="KW-0511">Multifunctional enzyme</keyword>
<dbReference type="NCBIfam" id="TIGR02073">
    <property type="entry name" value="PBP_1c"/>
    <property type="match status" value="1"/>
</dbReference>
<comment type="catalytic activity">
    <reaction evidence="11">
        <text>[GlcNAc-(1-&gt;4)-Mur2Ac(oyl-L-Ala-gamma-D-Glu-L-Lys-D-Ala-D-Ala)](n)-di-trans,octa-cis-undecaprenyl diphosphate + beta-D-GlcNAc-(1-&gt;4)-Mur2Ac(oyl-L-Ala-gamma-D-Glu-L-Lys-D-Ala-D-Ala)-di-trans,octa-cis-undecaprenyl diphosphate = [GlcNAc-(1-&gt;4)-Mur2Ac(oyl-L-Ala-gamma-D-Glu-L-Lys-D-Ala-D-Ala)](n+1)-di-trans,octa-cis-undecaprenyl diphosphate + di-trans,octa-cis-undecaprenyl diphosphate + H(+)</text>
        <dbReference type="Rhea" id="RHEA:23708"/>
        <dbReference type="Rhea" id="RHEA-COMP:9602"/>
        <dbReference type="Rhea" id="RHEA-COMP:9603"/>
        <dbReference type="ChEBI" id="CHEBI:15378"/>
        <dbReference type="ChEBI" id="CHEBI:58405"/>
        <dbReference type="ChEBI" id="CHEBI:60033"/>
        <dbReference type="ChEBI" id="CHEBI:78435"/>
        <dbReference type="EC" id="2.4.99.28"/>
    </reaction>
</comment>
<evidence type="ECO:0000256" key="9">
    <source>
        <dbReference type="ARBA" id="ARBA00023268"/>
    </source>
</evidence>
<evidence type="ECO:0000256" key="2">
    <source>
        <dbReference type="ARBA" id="ARBA00007090"/>
    </source>
</evidence>
<dbReference type="GO" id="GO:0004180">
    <property type="term" value="F:carboxypeptidase activity"/>
    <property type="evidence" value="ECO:0007669"/>
    <property type="project" value="UniProtKB-KW"/>
</dbReference>
<dbReference type="HOGENOM" id="CLU_006354_7_3_5"/>
<comment type="pathway">
    <text evidence="1">Cell wall biogenesis; peptidoglycan biosynthesis.</text>
</comment>
<dbReference type="InterPro" id="IPR012338">
    <property type="entry name" value="Beta-lactam/transpept-like"/>
</dbReference>